<dbReference type="SUPFAM" id="SSF51338">
    <property type="entry name" value="Composite domain of metallo-dependent hydrolases"/>
    <property type="match status" value="1"/>
</dbReference>
<gene>
    <name evidence="1" type="ORF">PITCH_A1150072</name>
</gene>
<accession>A0A445MRE2</accession>
<reference evidence="1" key="1">
    <citation type="submission" date="2018-01" db="EMBL/GenBank/DDBJ databases">
        <authorList>
            <person name="Regsiter A."/>
            <person name="William W."/>
        </authorList>
    </citation>
    <scope>NUCLEOTIDE SEQUENCE</scope>
    <source>
        <strain evidence="1">TRIP AH-1</strain>
    </source>
</reference>
<dbReference type="GO" id="GO:0016810">
    <property type="term" value="F:hydrolase activity, acting on carbon-nitrogen (but not peptide) bonds"/>
    <property type="evidence" value="ECO:0007669"/>
    <property type="project" value="InterPro"/>
</dbReference>
<organism evidence="1">
    <name type="scientific">uncultured Desulfobacterium sp</name>
    <dbReference type="NCBI Taxonomy" id="201089"/>
    <lineage>
        <taxon>Bacteria</taxon>
        <taxon>Pseudomonadati</taxon>
        <taxon>Thermodesulfobacteriota</taxon>
        <taxon>Desulfobacteria</taxon>
        <taxon>Desulfobacterales</taxon>
        <taxon>Desulfobacteriaceae</taxon>
        <taxon>Desulfobacterium</taxon>
        <taxon>environmental samples</taxon>
    </lineage>
</organism>
<dbReference type="Gene3D" id="2.30.40.10">
    <property type="entry name" value="Urease, subunit C, domain 1"/>
    <property type="match status" value="1"/>
</dbReference>
<dbReference type="InterPro" id="IPR011059">
    <property type="entry name" value="Metal-dep_hydrolase_composite"/>
</dbReference>
<dbReference type="AlphaFoldDB" id="A0A445MRE2"/>
<evidence type="ECO:0008006" key="2">
    <source>
        <dbReference type="Google" id="ProtNLM"/>
    </source>
</evidence>
<sequence length="45" mass="5109">MIPAEGSDVRDVIVNGKVLMKDRRILTLDEEEIIKVVKEISTKIN</sequence>
<dbReference type="EMBL" id="OJIN01000019">
    <property type="protein sequence ID" value="SPD72037.1"/>
    <property type="molecule type" value="Genomic_DNA"/>
</dbReference>
<proteinExistence type="predicted"/>
<evidence type="ECO:0000313" key="1">
    <source>
        <dbReference type="EMBL" id="SPD72037.1"/>
    </source>
</evidence>
<name>A0A445MRE2_9BACT</name>
<protein>
    <recommendedName>
        <fullName evidence="2">Amidohydrolase-related domain-containing protein</fullName>
    </recommendedName>
</protein>